<reference evidence="2" key="1">
    <citation type="submission" date="2016-12" db="EMBL/GenBank/DDBJ databases">
        <title>The genomes of Aspergillus section Nigri reveals drivers in fungal speciation.</title>
        <authorList>
            <consortium name="DOE Joint Genome Institute"/>
            <person name="Vesth T.C."/>
            <person name="Nybo J."/>
            <person name="Theobald S."/>
            <person name="Brandl J."/>
            <person name="Frisvad J.C."/>
            <person name="Nielsen K.F."/>
            <person name="Lyhne E.K."/>
            <person name="Kogle M.E."/>
            <person name="Kuo A."/>
            <person name="Riley R."/>
            <person name="Clum A."/>
            <person name="Nolan M."/>
            <person name="Lipzen A."/>
            <person name="Salamov A."/>
            <person name="Henrissat B."/>
            <person name="Wiebenga A."/>
            <person name="De Vries R.P."/>
            <person name="Grigoriev I.V."/>
            <person name="Mortensen U.H."/>
            <person name="Andersen M.R."/>
            <person name="Baker S.E."/>
        </authorList>
    </citation>
    <scope>NUCLEOTIDE SEQUENCE [LARGE SCALE GENOMIC DNA]</scope>
    <source>
        <strain evidence="2">CBS 115656</strain>
    </source>
</reference>
<keyword evidence="3" id="KW-1185">Reference proteome</keyword>
<dbReference type="AlphaFoldDB" id="A0A318Z5B7"/>
<keyword evidence="1" id="KW-0812">Transmembrane</keyword>
<sequence length="72" mass="7953">MAPNGCTIRIHCSAISQPRQVQLGTSHISRHRYCILCGILCMLLLGWSAWRSGTMGNGFEVVSDEMVQGARF</sequence>
<proteinExistence type="predicted"/>
<dbReference type="Proteomes" id="UP000247647">
    <property type="component" value="Unassembled WGS sequence"/>
</dbReference>
<evidence type="ECO:0000256" key="1">
    <source>
        <dbReference type="SAM" id="Phobius"/>
    </source>
</evidence>
<accession>A0A318Z5B7</accession>
<dbReference type="EMBL" id="KZ821447">
    <property type="protein sequence ID" value="PYH38900.1"/>
    <property type="molecule type" value="Genomic_DNA"/>
</dbReference>
<keyword evidence="1" id="KW-1133">Transmembrane helix</keyword>
<gene>
    <name evidence="2" type="ORF">BO87DRAFT_134551</name>
</gene>
<evidence type="ECO:0000313" key="3">
    <source>
        <dbReference type="Proteomes" id="UP000247647"/>
    </source>
</evidence>
<organism evidence="2 3">
    <name type="scientific">Aspergillus neoniger (strain CBS 115656)</name>
    <dbReference type="NCBI Taxonomy" id="1448310"/>
    <lineage>
        <taxon>Eukaryota</taxon>
        <taxon>Fungi</taxon>
        <taxon>Dikarya</taxon>
        <taxon>Ascomycota</taxon>
        <taxon>Pezizomycotina</taxon>
        <taxon>Eurotiomycetes</taxon>
        <taxon>Eurotiomycetidae</taxon>
        <taxon>Eurotiales</taxon>
        <taxon>Aspergillaceae</taxon>
        <taxon>Aspergillus</taxon>
        <taxon>Aspergillus subgen. Circumdati</taxon>
    </lineage>
</organism>
<protein>
    <submittedName>
        <fullName evidence="2">Uncharacterized protein</fullName>
    </submittedName>
</protein>
<dbReference type="RefSeq" id="XP_025484378.1">
    <property type="nucleotide sequence ID" value="XM_025618072.1"/>
</dbReference>
<feature type="transmembrane region" description="Helical" evidence="1">
    <location>
        <begin position="33"/>
        <end position="50"/>
    </location>
</feature>
<evidence type="ECO:0000313" key="2">
    <source>
        <dbReference type="EMBL" id="PYH38900.1"/>
    </source>
</evidence>
<dbReference type="GeneID" id="37120528"/>
<name>A0A318Z5B7_ASPNB</name>
<keyword evidence="1" id="KW-0472">Membrane</keyword>